<dbReference type="HAMAP" id="MF_01038">
    <property type="entry name" value="GpmI"/>
    <property type="match status" value="1"/>
</dbReference>
<dbReference type="SUPFAM" id="SSF64158">
    <property type="entry name" value="2,3-Bisphosphoglycerate-independent phosphoglycerate mutase, substrate-binding domain"/>
    <property type="match status" value="1"/>
</dbReference>
<comment type="caution">
    <text evidence="16">The sequence shown here is derived from an EMBL/GenBank/DDBJ whole genome shotgun (WGS) entry which is preliminary data.</text>
</comment>
<dbReference type="GO" id="GO:0004619">
    <property type="term" value="F:phosphoglycerate mutase activity"/>
    <property type="evidence" value="ECO:0007669"/>
    <property type="project" value="UniProtKB-UniRule"/>
</dbReference>
<dbReference type="GO" id="GO:0005829">
    <property type="term" value="C:cytosol"/>
    <property type="evidence" value="ECO:0007669"/>
    <property type="project" value="TreeGrafter"/>
</dbReference>
<comment type="similarity">
    <text evidence="4 9">Belongs to the BPG-independent phosphoglycerate mutase family.</text>
</comment>
<dbReference type="FunFam" id="3.40.720.10:FF:000001">
    <property type="entry name" value="2,3-bisphosphoglycerate-independent phosphoglycerate mutase"/>
    <property type="match status" value="1"/>
</dbReference>
<comment type="pathway">
    <text evidence="3 9">Carbohydrate degradation; glycolysis; pyruvate from D-glyceraldehyde 3-phosphate: step 3/5.</text>
</comment>
<dbReference type="InterPro" id="IPR006124">
    <property type="entry name" value="Metalloenzyme"/>
</dbReference>
<evidence type="ECO:0000259" key="15">
    <source>
        <dbReference type="Pfam" id="PF06415"/>
    </source>
</evidence>
<feature type="domain" description="Metalloenzyme" evidence="14">
    <location>
        <begin position="3"/>
        <end position="492"/>
    </location>
</feature>
<keyword evidence="5 9" id="KW-0479">Metal-binding</keyword>
<evidence type="ECO:0000256" key="10">
    <source>
        <dbReference type="NCBIfam" id="TIGR01307"/>
    </source>
</evidence>
<feature type="active site" description="Phosphoserine intermediate" evidence="9 11">
    <location>
        <position position="60"/>
    </location>
</feature>
<organism evidence="16 17">
    <name type="scientific">Natronogracilivirga saccharolytica</name>
    <dbReference type="NCBI Taxonomy" id="2812953"/>
    <lineage>
        <taxon>Bacteria</taxon>
        <taxon>Pseudomonadati</taxon>
        <taxon>Balneolota</taxon>
        <taxon>Balneolia</taxon>
        <taxon>Balneolales</taxon>
        <taxon>Cyclonatronaceae</taxon>
        <taxon>Natronogracilivirga</taxon>
    </lineage>
</organism>
<evidence type="ECO:0000256" key="13">
    <source>
        <dbReference type="PIRSR" id="PIRSR001492-3"/>
    </source>
</evidence>
<evidence type="ECO:0000313" key="16">
    <source>
        <dbReference type="EMBL" id="MBP3192210.1"/>
    </source>
</evidence>
<evidence type="ECO:0000256" key="12">
    <source>
        <dbReference type="PIRSR" id="PIRSR001492-2"/>
    </source>
</evidence>
<dbReference type="InterPro" id="IPR011258">
    <property type="entry name" value="BPG-indep_PGM_N"/>
</dbReference>
<feature type="binding site" evidence="9 13">
    <location>
        <position position="396"/>
    </location>
    <ligand>
        <name>Mn(2+)</name>
        <dbReference type="ChEBI" id="CHEBI:29035"/>
        <label>1</label>
    </ligand>
</feature>
<dbReference type="InterPro" id="IPR017850">
    <property type="entry name" value="Alkaline_phosphatase_core_sf"/>
</dbReference>
<feature type="binding site" evidence="9 12">
    <location>
        <position position="182"/>
    </location>
    <ligand>
        <name>substrate</name>
    </ligand>
</feature>
<feature type="domain" description="BPG-independent PGAM N-terminal" evidence="15">
    <location>
        <begin position="80"/>
        <end position="292"/>
    </location>
</feature>
<dbReference type="InterPro" id="IPR005995">
    <property type="entry name" value="Pgm_bpd_ind"/>
</dbReference>
<proteinExistence type="inferred from homology"/>
<comment type="subunit">
    <text evidence="9">Monomer.</text>
</comment>
<dbReference type="Proteomes" id="UP000673975">
    <property type="component" value="Unassembled WGS sequence"/>
</dbReference>
<feature type="binding site" evidence="9 13">
    <location>
        <position position="60"/>
    </location>
    <ligand>
        <name>Mn(2+)</name>
        <dbReference type="ChEBI" id="CHEBI:29035"/>
        <label>2</label>
    </ligand>
</feature>
<evidence type="ECO:0000256" key="11">
    <source>
        <dbReference type="PIRSR" id="PIRSR001492-1"/>
    </source>
</evidence>
<gene>
    <name evidence="9" type="primary">gpmI</name>
    <name evidence="16" type="ORF">NATSA_06020</name>
</gene>
<protein>
    <recommendedName>
        <fullName evidence="9 10">2,3-bisphosphoglycerate-independent phosphoglycerate mutase</fullName>
        <shortName evidence="9">BPG-independent PGAM</shortName>
        <shortName evidence="9">Phosphoglyceromutase</shortName>
        <shortName evidence="9">iPGM</shortName>
        <ecNumber evidence="9 10">5.4.2.12</ecNumber>
    </recommendedName>
</protein>
<evidence type="ECO:0000256" key="4">
    <source>
        <dbReference type="ARBA" id="ARBA00008819"/>
    </source>
</evidence>
<dbReference type="UniPathway" id="UPA00109">
    <property type="reaction ID" value="UER00186"/>
</dbReference>
<feature type="binding site" evidence="9 13">
    <location>
        <position position="10"/>
    </location>
    <ligand>
        <name>Mn(2+)</name>
        <dbReference type="ChEBI" id="CHEBI:29035"/>
        <label>2</label>
    </ligand>
</feature>
<evidence type="ECO:0000256" key="2">
    <source>
        <dbReference type="ARBA" id="ARBA00002315"/>
    </source>
</evidence>
<dbReference type="Gene3D" id="3.40.720.10">
    <property type="entry name" value="Alkaline Phosphatase, subunit A"/>
    <property type="match status" value="1"/>
</dbReference>
<comment type="catalytic activity">
    <reaction evidence="1 9">
        <text>(2R)-2-phosphoglycerate = (2R)-3-phosphoglycerate</text>
        <dbReference type="Rhea" id="RHEA:15901"/>
        <dbReference type="ChEBI" id="CHEBI:58272"/>
        <dbReference type="ChEBI" id="CHEBI:58289"/>
        <dbReference type="EC" id="5.4.2.12"/>
    </reaction>
</comment>
<dbReference type="SUPFAM" id="SSF53649">
    <property type="entry name" value="Alkaline phosphatase-like"/>
    <property type="match status" value="1"/>
</dbReference>
<evidence type="ECO:0000256" key="8">
    <source>
        <dbReference type="ARBA" id="ARBA00023235"/>
    </source>
</evidence>
<keyword evidence="8 9" id="KW-0413">Isomerase</keyword>
<dbReference type="PANTHER" id="PTHR31637">
    <property type="entry name" value="2,3-BISPHOSPHOGLYCERATE-INDEPENDENT PHOSPHOGLYCERATE MUTASE"/>
    <property type="match status" value="1"/>
</dbReference>
<feature type="binding site" evidence="9 12">
    <location>
        <position position="188"/>
    </location>
    <ligand>
        <name>substrate</name>
    </ligand>
</feature>
<dbReference type="Gene3D" id="3.40.1450.10">
    <property type="entry name" value="BPG-independent phosphoglycerate mutase, domain B"/>
    <property type="match status" value="1"/>
</dbReference>
<evidence type="ECO:0000313" key="17">
    <source>
        <dbReference type="Proteomes" id="UP000673975"/>
    </source>
</evidence>
<dbReference type="GO" id="GO:0006096">
    <property type="term" value="P:glycolytic process"/>
    <property type="evidence" value="ECO:0007669"/>
    <property type="project" value="UniProtKB-UniRule"/>
</dbReference>
<evidence type="ECO:0000256" key="3">
    <source>
        <dbReference type="ARBA" id="ARBA00004798"/>
    </source>
</evidence>
<dbReference type="AlphaFoldDB" id="A0A8J7RJZ9"/>
<keyword evidence="7 9" id="KW-0464">Manganese</keyword>
<dbReference type="PIRSF" id="PIRSF001492">
    <property type="entry name" value="IPGAM"/>
    <property type="match status" value="1"/>
</dbReference>
<dbReference type="NCBIfam" id="TIGR01307">
    <property type="entry name" value="pgm_bpd_ind"/>
    <property type="match status" value="1"/>
</dbReference>
<evidence type="ECO:0000256" key="9">
    <source>
        <dbReference type="HAMAP-Rule" id="MF_01038"/>
    </source>
</evidence>
<feature type="binding site" evidence="9 12">
    <location>
        <position position="329"/>
    </location>
    <ligand>
        <name>substrate</name>
    </ligand>
</feature>
<evidence type="ECO:0000256" key="6">
    <source>
        <dbReference type="ARBA" id="ARBA00023152"/>
    </source>
</evidence>
<evidence type="ECO:0000256" key="1">
    <source>
        <dbReference type="ARBA" id="ARBA00000370"/>
    </source>
</evidence>
<dbReference type="GO" id="GO:0006007">
    <property type="term" value="P:glucose catabolic process"/>
    <property type="evidence" value="ECO:0007669"/>
    <property type="project" value="InterPro"/>
</dbReference>
<keyword evidence="17" id="KW-1185">Reference proteome</keyword>
<feature type="binding site" evidence="9 12">
    <location>
        <begin position="255"/>
        <end position="258"/>
    </location>
    <ligand>
        <name>substrate</name>
    </ligand>
</feature>
<feature type="binding site" evidence="9 12">
    <location>
        <position position="120"/>
    </location>
    <ligand>
        <name>substrate</name>
    </ligand>
</feature>
<comment type="cofactor">
    <cofactor evidence="9">
        <name>Mn(2+)</name>
        <dbReference type="ChEBI" id="CHEBI:29035"/>
    </cofactor>
    <text evidence="9">Binds 2 manganese ions per subunit.</text>
</comment>
<dbReference type="EC" id="5.4.2.12" evidence="9 10"/>
<keyword evidence="6 9" id="KW-0324">Glycolysis</keyword>
<feature type="binding site" evidence="9 13">
    <location>
        <position position="438"/>
    </location>
    <ligand>
        <name>Mn(2+)</name>
        <dbReference type="ChEBI" id="CHEBI:29035"/>
        <label>2</label>
    </ligand>
</feature>
<evidence type="ECO:0000256" key="5">
    <source>
        <dbReference type="ARBA" id="ARBA00022723"/>
    </source>
</evidence>
<dbReference type="FunFam" id="3.40.1450.10:FF:000002">
    <property type="entry name" value="2,3-bisphosphoglycerate-independent phosphoglycerate mutase"/>
    <property type="match status" value="1"/>
</dbReference>
<dbReference type="InterPro" id="IPR036646">
    <property type="entry name" value="PGAM_B_sf"/>
</dbReference>
<evidence type="ECO:0000256" key="7">
    <source>
        <dbReference type="ARBA" id="ARBA00023211"/>
    </source>
</evidence>
<dbReference type="Pfam" id="PF01676">
    <property type="entry name" value="Metalloenzyme"/>
    <property type="match status" value="1"/>
</dbReference>
<feature type="binding site" evidence="9 12">
    <location>
        <begin position="150"/>
        <end position="151"/>
    </location>
    <ligand>
        <name>substrate</name>
    </ligand>
</feature>
<sequence>MAKALLAILDGYGIPDDDSVSAIKKANTPFVDKLLESKPNSTLSASGMDVGLPDGQFGNSEVGHLNIGAGRIVWQELTRVNKDISDGGFFENKALLEAAEKARKAGKVHIMGLFSDGGVHSHNDHVFALLKFFRQQNIEKIYVHAFMDGRDTSPHGGLNYIRQFQEKAAEIGGGKLASIVGRYYAMDRDRRWERTKLAYDLLVHGEGVKESDPAKAVQASYDEGVTDEFIKPILLDDSASSRLEKDDPVVFYNIRGDRARQITSALTDSGFDGFPVEKDLNLHYVCFTQYDKRYTNVHVAYPPLSMTNTLGEVIAHHGLRQLRIAETEKYPHVTYFFNGGVEEPNEGEDRKMIPSPKVPTYDHQPEMSAPELTDELVKIIQDDSYDMIILNYANPDMVGHTGDFDATVKAVETIDQCLEKVVNAATEQDYKIIVISDHGNADKMKESDGSPHTAHTTARVPFIVINAPEVTSARDGILADVAPSLLKLMGISQPEEMDGKALI</sequence>
<name>A0A8J7RJZ9_9BACT</name>
<comment type="function">
    <text evidence="2 9">Catalyzes the interconversion of 2-phosphoglycerate and 3-phosphoglycerate.</text>
</comment>
<feature type="binding site" evidence="9 13">
    <location>
        <position position="437"/>
    </location>
    <ligand>
        <name>Mn(2+)</name>
        <dbReference type="ChEBI" id="CHEBI:29035"/>
        <label>2</label>
    </ligand>
</feature>
<dbReference type="RefSeq" id="WP_210511100.1">
    <property type="nucleotide sequence ID" value="NZ_JAFIDN010000003.1"/>
</dbReference>
<dbReference type="GO" id="GO:0030145">
    <property type="term" value="F:manganese ion binding"/>
    <property type="evidence" value="ECO:0007669"/>
    <property type="project" value="UniProtKB-UniRule"/>
</dbReference>
<evidence type="ECO:0000259" key="14">
    <source>
        <dbReference type="Pfam" id="PF01676"/>
    </source>
</evidence>
<feature type="binding site" evidence="9 13">
    <location>
        <position position="400"/>
    </location>
    <ligand>
        <name>Mn(2+)</name>
        <dbReference type="ChEBI" id="CHEBI:29035"/>
        <label>1</label>
    </ligand>
</feature>
<feature type="binding site" evidence="9 13">
    <location>
        <position position="455"/>
    </location>
    <ligand>
        <name>Mn(2+)</name>
        <dbReference type="ChEBI" id="CHEBI:29035"/>
        <label>1</label>
    </ligand>
</feature>
<reference evidence="16" key="1">
    <citation type="submission" date="2021-02" db="EMBL/GenBank/DDBJ databases">
        <title>Natronogracilivirga saccharolytica gen. nov. sp. nov. a new anaerobic, haloalkiliphilic carbohydrate-fermenting bacterium from soda lake and proposing of Cyclonatronumiaceae fam. nov. in the phylum Balneolaeota.</title>
        <authorList>
            <person name="Zhilina T.N."/>
            <person name="Sorokin D.Y."/>
            <person name="Zavarzina D.G."/>
            <person name="Toshchakov S.V."/>
            <person name="Kublanov I.V."/>
        </authorList>
    </citation>
    <scope>NUCLEOTIDE SEQUENCE</scope>
    <source>
        <strain evidence="16">Z-1702</strain>
    </source>
</reference>
<dbReference type="PANTHER" id="PTHR31637:SF0">
    <property type="entry name" value="2,3-BISPHOSPHOGLYCERATE-INDEPENDENT PHOSPHOGLYCERATE MUTASE"/>
    <property type="match status" value="1"/>
</dbReference>
<dbReference type="CDD" id="cd16010">
    <property type="entry name" value="iPGM"/>
    <property type="match status" value="1"/>
</dbReference>
<accession>A0A8J7RJZ9</accession>
<dbReference type="Pfam" id="PF06415">
    <property type="entry name" value="iPGM_N"/>
    <property type="match status" value="1"/>
</dbReference>
<dbReference type="EMBL" id="JAFIDN010000003">
    <property type="protein sequence ID" value="MBP3192210.1"/>
    <property type="molecule type" value="Genomic_DNA"/>
</dbReference>